<gene>
    <name evidence="2" type="ORF">FN976_01995</name>
</gene>
<reference evidence="2 3" key="1">
    <citation type="submission" date="2019-07" db="EMBL/GenBank/DDBJ databases">
        <title>Caenimonas sedimenti sp. nov., isolated from activated sludge.</title>
        <authorList>
            <person name="Xu J."/>
        </authorList>
    </citation>
    <scope>NUCLEOTIDE SEQUENCE [LARGE SCALE GENOMIC DNA]</scope>
    <source>
        <strain evidence="2 3">HX-9-20</strain>
    </source>
</reference>
<sequence length="62" mass="6912">MNTPEGITPPTPHLDREEPELRGEDDIPADDGGPSASERSSERASERSGSREERPLRKVERE</sequence>
<keyword evidence="3" id="KW-1185">Reference proteome</keyword>
<evidence type="ECO:0000313" key="3">
    <source>
        <dbReference type="Proteomes" id="UP000318199"/>
    </source>
</evidence>
<dbReference type="RefSeq" id="WP_145890435.1">
    <property type="nucleotide sequence ID" value="NZ_VOBQ01000002.1"/>
</dbReference>
<protein>
    <submittedName>
        <fullName evidence="2">Uncharacterized protein</fullName>
    </submittedName>
</protein>
<organism evidence="2 3">
    <name type="scientific">Caenimonas sedimenti</name>
    <dbReference type="NCBI Taxonomy" id="2596921"/>
    <lineage>
        <taxon>Bacteria</taxon>
        <taxon>Pseudomonadati</taxon>
        <taxon>Pseudomonadota</taxon>
        <taxon>Betaproteobacteria</taxon>
        <taxon>Burkholderiales</taxon>
        <taxon>Comamonadaceae</taxon>
        <taxon>Caenimonas</taxon>
    </lineage>
</organism>
<proteinExistence type="predicted"/>
<accession>A0A562ZWQ5</accession>
<feature type="compositionally biased region" description="Basic and acidic residues" evidence="1">
    <location>
        <begin position="13"/>
        <end position="25"/>
    </location>
</feature>
<evidence type="ECO:0000256" key="1">
    <source>
        <dbReference type="SAM" id="MobiDB-lite"/>
    </source>
</evidence>
<dbReference type="AlphaFoldDB" id="A0A562ZWQ5"/>
<feature type="compositionally biased region" description="Basic and acidic residues" evidence="1">
    <location>
        <begin position="39"/>
        <end position="62"/>
    </location>
</feature>
<dbReference type="EMBL" id="VOBQ01000002">
    <property type="protein sequence ID" value="TWO73030.1"/>
    <property type="molecule type" value="Genomic_DNA"/>
</dbReference>
<comment type="caution">
    <text evidence="2">The sequence shown here is derived from an EMBL/GenBank/DDBJ whole genome shotgun (WGS) entry which is preliminary data.</text>
</comment>
<dbReference type="Proteomes" id="UP000318199">
    <property type="component" value="Unassembled WGS sequence"/>
</dbReference>
<name>A0A562ZWQ5_9BURK</name>
<feature type="region of interest" description="Disordered" evidence="1">
    <location>
        <begin position="1"/>
        <end position="62"/>
    </location>
</feature>
<evidence type="ECO:0000313" key="2">
    <source>
        <dbReference type="EMBL" id="TWO73030.1"/>
    </source>
</evidence>